<accession>A0A1W6JYA9</accession>
<dbReference type="AlphaFoldDB" id="A0A1W6JYA9"/>
<dbReference type="OrthoDB" id="33816at2157"/>
<dbReference type="STRING" id="282676.B6F84_03850"/>
<dbReference type="GeneID" id="41590024"/>
<dbReference type="KEGG" id="aman:B6F84_03850"/>
<evidence type="ECO:0000313" key="2">
    <source>
        <dbReference type="Proteomes" id="UP000193404"/>
    </source>
</evidence>
<evidence type="ECO:0000313" key="1">
    <source>
        <dbReference type="EMBL" id="ARM75249.1"/>
    </source>
</evidence>
<dbReference type="Proteomes" id="UP000193404">
    <property type="component" value="Chromosome"/>
</dbReference>
<gene>
    <name evidence="1" type="ORF">B6F84_03850</name>
</gene>
<sequence>MLTTGFASIDKIISKDEIVEFYSSSNVLIPFYHRVIALSAPVFVVIVSERGGLDPYLIKRFQHVFSTHGEVYLRRAFKPEDVPPTIESMNGHDLIIIDPYHHRKNYNEIISSIRKLKIGTKKFIFSFMDREKEGSIFGLHSTHSLIKIEREKGGFRFIIKKSITTKEMEIPSSIWNLYGKIEESEGLVKWL</sequence>
<protein>
    <submittedName>
        <fullName evidence="1">Uncharacterized protein</fullName>
    </submittedName>
</protein>
<proteinExistence type="predicted"/>
<dbReference type="EMBL" id="CP020477">
    <property type="protein sequence ID" value="ARM75249.1"/>
    <property type="molecule type" value="Genomic_DNA"/>
</dbReference>
<organism evidence="1 2">
    <name type="scientific">Acidianus manzaensis</name>
    <dbReference type="NCBI Taxonomy" id="282676"/>
    <lineage>
        <taxon>Archaea</taxon>
        <taxon>Thermoproteota</taxon>
        <taxon>Thermoprotei</taxon>
        <taxon>Sulfolobales</taxon>
        <taxon>Sulfolobaceae</taxon>
        <taxon>Acidianus</taxon>
    </lineage>
</organism>
<dbReference type="RefSeq" id="WP_148691010.1">
    <property type="nucleotide sequence ID" value="NZ_CP020477.1"/>
</dbReference>
<reference evidence="1 2" key="1">
    <citation type="submission" date="2017-03" db="EMBL/GenBank/DDBJ databases">
        <title>Sulfur activation and transportation mechanism of thermophilic Archaea Acidianus manzaensis YN-25.</title>
        <authorList>
            <person name="Ma Y."/>
            <person name="Yang Y."/>
            <person name="Xia J."/>
        </authorList>
    </citation>
    <scope>NUCLEOTIDE SEQUENCE [LARGE SCALE GENOMIC DNA]</scope>
    <source>
        <strain evidence="1 2">YN-25</strain>
    </source>
</reference>
<keyword evidence="2" id="KW-1185">Reference proteome</keyword>
<name>A0A1W6JYA9_9CREN</name>